<organism evidence="4 5">
    <name type="scientific">Thiomicrorhabdus sediminis</name>
    <dbReference type="NCBI Taxonomy" id="2580412"/>
    <lineage>
        <taxon>Bacteria</taxon>
        <taxon>Pseudomonadati</taxon>
        <taxon>Pseudomonadota</taxon>
        <taxon>Gammaproteobacteria</taxon>
        <taxon>Thiotrichales</taxon>
        <taxon>Piscirickettsiaceae</taxon>
        <taxon>Thiomicrorhabdus</taxon>
    </lineage>
</organism>
<dbReference type="SMART" id="SM00382">
    <property type="entry name" value="AAA"/>
    <property type="match status" value="1"/>
</dbReference>
<dbReference type="RefSeq" id="WP_138565628.1">
    <property type="nucleotide sequence ID" value="NZ_CP040602.1"/>
</dbReference>
<dbReference type="PANTHER" id="PTHR43119">
    <property type="entry name" value="ABC TRANSPORT PROTEIN ATP-BINDING COMPONENT-RELATED"/>
    <property type="match status" value="1"/>
</dbReference>
<sequence>MADSLRTTLLSVANLQMGQMQRPLDFSLPVGKISMLVGPSGSGKSLILKALSDLIVHQADISLLKPSKLKQQQTGAPQWRQKVMYFAAHSAWWADSIAEHFQQRPSAEELKSVGLSIKLLDAHPEQCSSGEKQRLALLRGLQYQPQVLLLDEITANLDATTTAQIEALLIDYIQADDSEDRAILWVSHDQQQCRRLADDDAIISLADYV</sequence>
<protein>
    <submittedName>
        <fullName evidence="4">ATP-binding cassette domain-containing protein</fullName>
    </submittedName>
</protein>
<dbReference type="PANTHER" id="PTHR43119:SF1">
    <property type="entry name" value="ABC TRANSPORTER DOMAIN-CONTAINING PROTEIN"/>
    <property type="match status" value="1"/>
</dbReference>
<dbReference type="GO" id="GO:0005524">
    <property type="term" value="F:ATP binding"/>
    <property type="evidence" value="ECO:0007669"/>
    <property type="project" value="UniProtKB-KW"/>
</dbReference>
<keyword evidence="1" id="KW-0547">Nucleotide-binding</keyword>
<dbReference type="KEGG" id="thig:FE785_10115"/>
<evidence type="ECO:0000313" key="4">
    <source>
        <dbReference type="EMBL" id="QCU90954.1"/>
    </source>
</evidence>
<gene>
    <name evidence="4" type="ORF">FE785_10115</name>
</gene>
<dbReference type="Proteomes" id="UP000304864">
    <property type="component" value="Chromosome"/>
</dbReference>
<evidence type="ECO:0000259" key="3">
    <source>
        <dbReference type="PROSITE" id="PS50893"/>
    </source>
</evidence>
<dbReference type="InterPro" id="IPR027417">
    <property type="entry name" value="P-loop_NTPase"/>
</dbReference>
<proteinExistence type="predicted"/>
<evidence type="ECO:0000256" key="2">
    <source>
        <dbReference type="ARBA" id="ARBA00022840"/>
    </source>
</evidence>
<dbReference type="SUPFAM" id="SSF52540">
    <property type="entry name" value="P-loop containing nucleoside triphosphate hydrolases"/>
    <property type="match status" value="1"/>
</dbReference>
<keyword evidence="2 4" id="KW-0067">ATP-binding</keyword>
<dbReference type="PROSITE" id="PS50893">
    <property type="entry name" value="ABC_TRANSPORTER_2"/>
    <property type="match status" value="1"/>
</dbReference>
<name>A0A4P9K764_9GAMM</name>
<reference evidence="4 5" key="1">
    <citation type="submission" date="2019-05" db="EMBL/GenBank/DDBJ databases">
        <title>Thiomicrorhabdus sediminis sp. nov, a novel sulfur-oxidizing bacterium isolated from coastal sediment.</title>
        <authorList>
            <person name="Liu X."/>
        </authorList>
    </citation>
    <scope>NUCLEOTIDE SEQUENCE [LARGE SCALE GENOMIC DNA]</scope>
    <source>
        <strain evidence="4 5">G1</strain>
    </source>
</reference>
<dbReference type="AlphaFoldDB" id="A0A4P9K764"/>
<dbReference type="Pfam" id="PF00005">
    <property type="entry name" value="ABC_tran"/>
    <property type="match status" value="1"/>
</dbReference>
<feature type="domain" description="ABC transporter" evidence="3">
    <location>
        <begin position="5"/>
        <end position="209"/>
    </location>
</feature>
<dbReference type="GO" id="GO:0016887">
    <property type="term" value="F:ATP hydrolysis activity"/>
    <property type="evidence" value="ECO:0007669"/>
    <property type="project" value="InterPro"/>
</dbReference>
<keyword evidence="5" id="KW-1185">Reference proteome</keyword>
<evidence type="ECO:0000256" key="1">
    <source>
        <dbReference type="ARBA" id="ARBA00022741"/>
    </source>
</evidence>
<dbReference type="Gene3D" id="3.40.50.300">
    <property type="entry name" value="P-loop containing nucleotide triphosphate hydrolases"/>
    <property type="match status" value="1"/>
</dbReference>
<dbReference type="EMBL" id="CP040602">
    <property type="protein sequence ID" value="QCU90954.1"/>
    <property type="molecule type" value="Genomic_DNA"/>
</dbReference>
<dbReference type="InterPro" id="IPR003593">
    <property type="entry name" value="AAA+_ATPase"/>
</dbReference>
<dbReference type="OrthoDB" id="4408248at2"/>
<accession>A0A4P9K764</accession>
<dbReference type="InterPro" id="IPR003439">
    <property type="entry name" value="ABC_transporter-like_ATP-bd"/>
</dbReference>
<dbReference type="InterPro" id="IPR017871">
    <property type="entry name" value="ABC_transporter-like_CS"/>
</dbReference>
<evidence type="ECO:0000313" key="5">
    <source>
        <dbReference type="Proteomes" id="UP000304864"/>
    </source>
</evidence>
<dbReference type="PROSITE" id="PS00211">
    <property type="entry name" value="ABC_TRANSPORTER_1"/>
    <property type="match status" value="1"/>
</dbReference>